<evidence type="ECO:0000313" key="2">
    <source>
        <dbReference type="EMBL" id="CZT05526.1"/>
    </source>
</evidence>
<evidence type="ECO:0000313" key="3">
    <source>
        <dbReference type="Proteomes" id="UP000178912"/>
    </source>
</evidence>
<name>A0A1E1L4N0_9HELO</name>
<feature type="chain" id="PRO_5009446674" evidence="1">
    <location>
        <begin position="22"/>
        <end position="80"/>
    </location>
</feature>
<feature type="signal peptide" evidence="1">
    <location>
        <begin position="1"/>
        <end position="21"/>
    </location>
</feature>
<dbReference type="AlphaFoldDB" id="A0A1E1L4N0"/>
<accession>A0A1E1L4N0</accession>
<organism evidence="2 3">
    <name type="scientific">Rhynchosporium agropyri</name>
    <dbReference type="NCBI Taxonomy" id="914238"/>
    <lineage>
        <taxon>Eukaryota</taxon>
        <taxon>Fungi</taxon>
        <taxon>Dikarya</taxon>
        <taxon>Ascomycota</taxon>
        <taxon>Pezizomycotina</taxon>
        <taxon>Leotiomycetes</taxon>
        <taxon>Helotiales</taxon>
        <taxon>Ploettnerulaceae</taxon>
        <taxon>Rhynchosporium</taxon>
    </lineage>
</organism>
<gene>
    <name evidence="2" type="ORF">RAG0_18073</name>
</gene>
<sequence>MKISSNLVAVICLVLSASIMAAPQGFISQERCANTGGYGCGTSNNIVVCNTSGKWVTAAFCGGIQHCTLIDGQPYCVNGT</sequence>
<dbReference type="Proteomes" id="UP000178912">
    <property type="component" value="Unassembled WGS sequence"/>
</dbReference>
<keyword evidence="3" id="KW-1185">Reference proteome</keyword>
<proteinExistence type="predicted"/>
<keyword evidence="1" id="KW-0732">Signal</keyword>
<dbReference type="EMBL" id="FJUX01000077">
    <property type="protein sequence ID" value="CZT05526.1"/>
    <property type="molecule type" value="Genomic_DNA"/>
</dbReference>
<protein>
    <submittedName>
        <fullName evidence="2">Uncharacterized protein</fullName>
    </submittedName>
</protein>
<evidence type="ECO:0000256" key="1">
    <source>
        <dbReference type="SAM" id="SignalP"/>
    </source>
</evidence>
<reference evidence="3" key="1">
    <citation type="submission" date="2016-03" db="EMBL/GenBank/DDBJ databases">
        <authorList>
            <person name="Guldener U."/>
        </authorList>
    </citation>
    <scope>NUCLEOTIDE SEQUENCE [LARGE SCALE GENOMIC DNA]</scope>
    <source>
        <strain evidence="3">04CH-RAC-A.6.1</strain>
    </source>
</reference>
<dbReference type="OrthoDB" id="3498024at2759"/>